<sequence length="350" mass="36119">MFVRLLAATLLASLSPTSGAAGADAPLPTVSGASFASAPVTLSNGIKGTIISFESRTPTEWAATIQGETGPAVTLNAQIFLPVRREKELPAIIMVPGSGNIGTHHLAEAAALNSAGYAVLLIDPFRARGIADTIADQGRLTWVASTYDVLAAVRYLQSRGDIDPARIGALGGSRGGTAVMMAAAAPFAEAVLGPGKGLRAVVAGYPWCGTQFQSARLSGGAALLVLQGDRDDWVSLQQCQDAVHAMIVGGQAASMRIVPGALHAFDRADVPPTPIPGAITSTTFPTIYMTDTGIYIDPRTGQADPALTAKDFTSYAAKAGFGRKGVTIGSRPGDAEAFMSEMTAFFAREL</sequence>
<evidence type="ECO:0000256" key="1">
    <source>
        <dbReference type="ARBA" id="ARBA00022801"/>
    </source>
</evidence>
<evidence type="ECO:0000256" key="2">
    <source>
        <dbReference type="SAM" id="SignalP"/>
    </source>
</evidence>
<organism evidence="4 5">
    <name type="scientific">Sphingopyxis fribergensis</name>
    <dbReference type="NCBI Taxonomy" id="1515612"/>
    <lineage>
        <taxon>Bacteria</taxon>
        <taxon>Pseudomonadati</taxon>
        <taxon>Pseudomonadota</taxon>
        <taxon>Alphaproteobacteria</taxon>
        <taxon>Sphingomonadales</taxon>
        <taxon>Sphingomonadaceae</taxon>
        <taxon>Sphingopyxis</taxon>
    </lineage>
</organism>
<dbReference type="InterPro" id="IPR029058">
    <property type="entry name" value="AB_hydrolase_fold"/>
</dbReference>
<evidence type="ECO:0000259" key="3">
    <source>
        <dbReference type="Pfam" id="PF00326"/>
    </source>
</evidence>
<dbReference type="PANTHER" id="PTHR22946:SF9">
    <property type="entry name" value="POLYKETIDE TRANSFERASE AF380"/>
    <property type="match status" value="1"/>
</dbReference>
<dbReference type="SUPFAM" id="SSF53474">
    <property type="entry name" value="alpha/beta-Hydrolases"/>
    <property type="match status" value="1"/>
</dbReference>
<dbReference type="RefSeq" id="WP_039575692.1">
    <property type="nucleotide sequence ID" value="NZ_CP009122.1"/>
</dbReference>
<dbReference type="HOGENOM" id="CLU_792025_0_0_5"/>
<feature type="signal peptide" evidence="2">
    <location>
        <begin position="1"/>
        <end position="20"/>
    </location>
</feature>
<dbReference type="GO" id="GO:0006508">
    <property type="term" value="P:proteolysis"/>
    <property type="evidence" value="ECO:0007669"/>
    <property type="project" value="InterPro"/>
</dbReference>
<dbReference type="InterPro" id="IPR001375">
    <property type="entry name" value="Peptidase_S9_cat"/>
</dbReference>
<dbReference type="Gene3D" id="3.40.50.1820">
    <property type="entry name" value="alpha/beta hydrolase"/>
    <property type="match status" value="1"/>
</dbReference>
<dbReference type="InterPro" id="IPR050261">
    <property type="entry name" value="FrsA_esterase"/>
</dbReference>
<dbReference type="STRING" id="1515612.SKP52_14280"/>
<dbReference type="GO" id="GO:0052689">
    <property type="term" value="F:carboxylic ester hydrolase activity"/>
    <property type="evidence" value="ECO:0007669"/>
    <property type="project" value="UniProtKB-ARBA"/>
</dbReference>
<dbReference type="PANTHER" id="PTHR22946">
    <property type="entry name" value="DIENELACTONE HYDROLASE DOMAIN-CONTAINING PROTEIN-RELATED"/>
    <property type="match status" value="1"/>
</dbReference>
<name>A0A0A7PI19_9SPHN</name>
<proteinExistence type="predicted"/>
<dbReference type="GO" id="GO:0008236">
    <property type="term" value="F:serine-type peptidase activity"/>
    <property type="evidence" value="ECO:0007669"/>
    <property type="project" value="InterPro"/>
</dbReference>
<gene>
    <name evidence="4" type="ORF">SKP52_14280</name>
</gene>
<protein>
    <recommendedName>
        <fullName evidence="3">Peptidase S9 prolyl oligopeptidase catalytic domain-containing protein</fullName>
    </recommendedName>
</protein>
<evidence type="ECO:0000313" key="5">
    <source>
        <dbReference type="Proteomes" id="UP000030907"/>
    </source>
</evidence>
<reference evidence="4 5" key="1">
    <citation type="journal article" date="2015" name="Int. J. Syst. Evol. Microbiol.">
        <title>Description of Sphingopyxis fribergensis sp. nov. - a soil bacterium with the ability to degrade styrene and phenylacetic acid.</title>
        <authorList>
            <person name="Oelschlagel M."/>
            <person name="Ruckert C."/>
            <person name="Kalinowski J."/>
            <person name="Schmidt G."/>
            <person name="Schlomann M."/>
            <person name="Tischler D."/>
        </authorList>
    </citation>
    <scope>NUCLEOTIDE SEQUENCE [LARGE SCALE GENOMIC DNA]</scope>
    <source>
        <strain evidence="4 5">Kp5.2</strain>
    </source>
</reference>
<dbReference type="AlphaFoldDB" id="A0A0A7PI19"/>
<dbReference type="EMBL" id="CP009122">
    <property type="protein sequence ID" value="AJA09741.1"/>
    <property type="molecule type" value="Genomic_DNA"/>
</dbReference>
<feature type="domain" description="Peptidase S9 prolyl oligopeptidase catalytic" evidence="3">
    <location>
        <begin position="108"/>
        <end position="184"/>
    </location>
</feature>
<dbReference type="Pfam" id="PF00326">
    <property type="entry name" value="Peptidase_S9"/>
    <property type="match status" value="1"/>
</dbReference>
<dbReference type="KEGG" id="sphk:SKP52_14280"/>
<keyword evidence="5" id="KW-1185">Reference proteome</keyword>
<keyword evidence="1" id="KW-0378">Hydrolase</keyword>
<feature type="chain" id="PRO_5002042495" description="Peptidase S9 prolyl oligopeptidase catalytic domain-containing protein" evidence="2">
    <location>
        <begin position="21"/>
        <end position="350"/>
    </location>
</feature>
<dbReference type="Proteomes" id="UP000030907">
    <property type="component" value="Chromosome"/>
</dbReference>
<keyword evidence="2" id="KW-0732">Signal</keyword>
<accession>A0A0A7PI19</accession>
<evidence type="ECO:0000313" key="4">
    <source>
        <dbReference type="EMBL" id="AJA09741.1"/>
    </source>
</evidence>